<keyword evidence="4" id="KW-0106">Calcium</keyword>
<name>A0A8H4IQ44_9PEZI</name>
<evidence type="ECO:0000259" key="5">
    <source>
        <dbReference type="PROSITE" id="PS50222"/>
    </source>
</evidence>
<evidence type="ECO:0000256" key="2">
    <source>
        <dbReference type="ARBA" id="ARBA00022723"/>
    </source>
</evidence>
<dbReference type="InterPro" id="IPR050230">
    <property type="entry name" value="CALM/Myosin/TropC-like"/>
</dbReference>
<evidence type="ECO:0000313" key="6">
    <source>
        <dbReference type="EMBL" id="KAF4300786.1"/>
    </source>
</evidence>
<keyword evidence="2" id="KW-0479">Metal-binding</keyword>
<protein>
    <recommendedName>
        <fullName evidence="1">Calmodulin</fullName>
    </recommendedName>
</protein>
<gene>
    <name evidence="7" type="ORF">GTA08_BOTSDO06945</name>
    <name evidence="6" type="ORF">GTA08_BOTSDO11138</name>
</gene>
<evidence type="ECO:0000256" key="3">
    <source>
        <dbReference type="ARBA" id="ARBA00022737"/>
    </source>
</evidence>
<dbReference type="FunFam" id="1.10.238.10:FF:000034">
    <property type="entry name" value="Calmodulin"/>
    <property type="match status" value="1"/>
</dbReference>
<dbReference type="SUPFAM" id="SSF47473">
    <property type="entry name" value="EF-hand"/>
    <property type="match status" value="1"/>
</dbReference>
<sequence>MADSLTEEQVSEFKEAFSLFDKDGDGQITTKELGTVMRSLGQNPSESELQDMINEVDADNNGTIDFPEFLTMMARKMKDTDSEEEIREAFKVFDRDNNGFISAAELRHVMTSIGEKLTDDEVDEMIREADQDGDGRIDCKTPFSAPYKTSGVDISADSSGADNEFVQLMMQK</sequence>
<dbReference type="EMBL" id="WWBZ02000082">
    <property type="protein sequence ID" value="KAF4300786.1"/>
    <property type="molecule type" value="Genomic_DNA"/>
</dbReference>
<feature type="domain" description="EF-hand" evidence="5">
    <location>
        <begin position="44"/>
        <end position="79"/>
    </location>
</feature>
<dbReference type="InterPro" id="IPR018247">
    <property type="entry name" value="EF_Hand_1_Ca_BS"/>
</dbReference>
<dbReference type="PANTHER" id="PTHR23048">
    <property type="entry name" value="MYOSIN LIGHT CHAIN 1, 3"/>
    <property type="match status" value="1"/>
</dbReference>
<dbReference type="GO" id="GO:0016460">
    <property type="term" value="C:myosin II complex"/>
    <property type="evidence" value="ECO:0007669"/>
    <property type="project" value="TreeGrafter"/>
</dbReference>
<dbReference type="InterPro" id="IPR002048">
    <property type="entry name" value="EF_hand_dom"/>
</dbReference>
<keyword evidence="8" id="KW-1185">Reference proteome</keyword>
<dbReference type="PROSITE" id="PS50222">
    <property type="entry name" value="EF_HAND_2"/>
    <property type="match status" value="3"/>
</dbReference>
<dbReference type="GO" id="GO:0005509">
    <property type="term" value="F:calcium ion binding"/>
    <property type="evidence" value="ECO:0007669"/>
    <property type="project" value="InterPro"/>
</dbReference>
<dbReference type="Proteomes" id="UP000572817">
    <property type="component" value="Unassembled WGS sequence"/>
</dbReference>
<evidence type="ECO:0000313" key="8">
    <source>
        <dbReference type="Proteomes" id="UP000572817"/>
    </source>
</evidence>
<evidence type="ECO:0000256" key="4">
    <source>
        <dbReference type="ARBA" id="ARBA00022837"/>
    </source>
</evidence>
<accession>A0A8H4IQ44</accession>
<evidence type="ECO:0000256" key="1">
    <source>
        <dbReference type="ARBA" id="ARBA00020786"/>
    </source>
</evidence>
<proteinExistence type="predicted"/>
<dbReference type="FunFam" id="1.10.238.10:FF:000058">
    <property type="entry name" value="Calmodulin"/>
    <property type="match status" value="1"/>
</dbReference>
<dbReference type="SMART" id="SM00054">
    <property type="entry name" value="EFh"/>
    <property type="match status" value="4"/>
</dbReference>
<dbReference type="Pfam" id="PF13499">
    <property type="entry name" value="EF-hand_7"/>
    <property type="match status" value="2"/>
</dbReference>
<dbReference type="CDD" id="cd00051">
    <property type="entry name" value="EFh"/>
    <property type="match status" value="2"/>
</dbReference>
<feature type="domain" description="EF-hand" evidence="5">
    <location>
        <begin position="8"/>
        <end position="43"/>
    </location>
</feature>
<dbReference type="OrthoDB" id="26525at2759"/>
<comment type="caution">
    <text evidence="7">The sequence shown here is derived from an EMBL/GenBank/DDBJ whole genome shotgun (WGS) entry which is preliminary data.</text>
</comment>
<reference evidence="7 8" key="1">
    <citation type="submission" date="2020-04" db="EMBL/GenBank/DDBJ databases">
        <title>Genome Assembly and Annotation of Botryosphaeria dothidea sdau 11-99, a Latent Pathogen of Apple Fruit Ring Rot in China.</title>
        <authorList>
            <person name="Yu C."/>
            <person name="Diao Y."/>
            <person name="Lu Q."/>
            <person name="Zhao J."/>
            <person name="Cui S."/>
            <person name="Peng C."/>
            <person name="He B."/>
            <person name="Liu H."/>
        </authorList>
    </citation>
    <scope>NUCLEOTIDE SEQUENCE [LARGE SCALE GENOMIC DNA]</scope>
    <source>
        <strain evidence="7">Sdau11-99</strain>
        <strain evidence="8">sdau11-99</strain>
    </source>
</reference>
<dbReference type="Gene3D" id="1.10.238.10">
    <property type="entry name" value="EF-hand"/>
    <property type="match status" value="2"/>
</dbReference>
<dbReference type="AlphaFoldDB" id="A0A8H4IQ44"/>
<dbReference type="EMBL" id="WWBZ02000040">
    <property type="protein sequence ID" value="KAF4305235.1"/>
    <property type="molecule type" value="Genomic_DNA"/>
</dbReference>
<dbReference type="InterPro" id="IPR011992">
    <property type="entry name" value="EF-hand-dom_pair"/>
</dbReference>
<organism evidence="7 8">
    <name type="scientific">Botryosphaeria dothidea</name>
    <dbReference type="NCBI Taxonomy" id="55169"/>
    <lineage>
        <taxon>Eukaryota</taxon>
        <taxon>Fungi</taxon>
        <taxon>Dikarya</taxon>
        <taxon>Ascomycota</taxon>
        <taxon>Pezizomycotina</taxon>
        <taxon>Dothideomycetes</taxon>
        <taxon>Dothideomycetes incertae sedis</taxon>
        <taxon>Botryosphaeriales</taxon>
        <taxon>Botryosphaeriaceae</taxon>
        <taxon>Botryosphaeria</taxon>
    </lineage>
</organism>
<feature type="domain" description="EF-hand" evidence="5">
    <location>
        <begin position="81"/>
        <end position="116"/>
    </location>
</feature>
<dbReference type="PROSITE" id="PS00018">
    <property type="entry name" value="EF_HAND_1"/>
    <property type="match status" value="3"/>
</dbReference>
<keyword evidence="3" id="KW-0677">Repeat</keyword>
<dbReference type="PANTHER" id="PTHR23048:SF0">
    <property type="entry name" value="CALMODULIN LIKE 3"/>
    <property type="match status" value="1"/>
</dbReference>
<evidence type="ECO:0000313" key="7">
    <source>
        <dbReference type="EMBL" id="KAF4305235.1"/>
    </source>
</evidence>
<dbReference type="PRINTS" id="PR00450">
    <property type="entry name" value="RECOVERIN"/>
</dbReference>